<dbReference type="Proteomes" id="UP000675920">
    <property type="component" value="Unplaced"/>
</dbReference>
<accession>A0A8B6XB41</accession>
<dbReference type="OrthoDB" id="8655894at2"/>
<evidence type="ECO:0000313" key="2">
    <source>
        <dbReference type="Proteomes" id="UP000675920"/>
    </source>
</evidence>
<name>A0A8B6XB41_9BURK</name>
<organism evidence="2 3">
    <name type="scientific">Derxia gummosa DSM 723</name>
    <dbReference type="NCBI Taxonomy" id="1121388"/>
    <lineage>
        <taxon>Bacteria</taxon>
        <taxon>Pseudomonadati</taxon>
        <taxon>Pseudomonadota</taxon>
        <taxon>Betaproteobacteria</taxon>
        <taxon>Burkholderiales</taxon>
        <taxon>Alcaligenaceae</taxon>
        <taxon>Derxia</taxon>
    </lineage>
</organism>
<keyword evidence="1" id="KW-0812">Transmembrane</keyword>
<feature type="transmembrane region" description="Helical" evidence="1">
    <location>
        <begin position="255"/>
        <end position="272"/>
    </location>
</feature>
<reference evidence="3" key="1">
    <citation type="submission" date="2025-08" db="UniProtKB">
        <authorList>
            <consortium name="RefSeq"/>
        </authorList>
    </citation>
    <scope>IDENTIFICATION</scope>
</reference>
<keyword evidence="1" id="KW-1133">Transmembrane helix</keyword>
<evidence type="ECO:0000256" key="1">
    <source>
        <dbReference type="SAM" id="Phobius"/>
    </source>
</evidence>
<proteinExistence type="predicted"/>
<dbReference type="RefSeq" id="WP_156924500.1">
    <property type="nucleotide sequence ID" value="NZ_KI519499.1"/>
</dbReference>
<sequence length="273" mass="30045">MGFSPVTGHRAIFPTARVSRRGMRHWLPIAYPEMSDGPAPRRLLAIIRAPRRSGGLIRRGQYLNQQELAEISKMRRRAFLMTGMALGGSQLGGCLTRRMQQNRERYIEFIDAVLISQDQSKLVVIGKNHHYIFDAPPSLVHLLGSDLHTRVQASFRTFRVESDNTITGSLELLLPYAGPSARQEALTIGFEPDGPNALLLRLKLKGERFAARGALPANNSYKLSKGYSVFVEEADGIGSTAMKVALTPVTVVADGLLYLGIALVVIPILILSQ</sequence>
<keyword evidence="2" id="KW-1185">Reference proteome</keyword>
<protein>
    <submittedName>
        <fullName evidence="3">Uncharacterized protein</fullName>
    </submittedName>
</protein>
<keyword evidence="1" id="KW-0472">Membrane</keyword>
<evidence type="ECO:0000313" key="3">
    <source>
        <dbReference type="RefSeq" id="WP_156924500.1"/>
    </source>
</evidence>
<dbReference type="AlphaFoldDB" id="A0A8B6XB41"/>